<reference evidence="2 3" key="1">
    <citation type="submission" date="2017-09" db="EMBL/GenBank/DDBJ databases">
        <authorList>
            <consortium name="International Durum Wheat Genome Sequencing Consortium (IDWGSC)"/>
            <person name="Milanesi L."/>
        </authorList>
    </citation>
    <scope>NUCLEOTIDE SEQUENCE [LARGE SCALE GENOMIC DNA]</scope>
    <source>
        <strain evidence="3">cv. Svevo</strain>
    </source>
</reference>
<accession>A0A9R1A4W6</accession>
<gene>
    <name evidence="2" type="ORF">TRITD_7Bv1G150990</name>
</gene>
<keyword evidence="3" id="KW-1185">Reference proteome</keyword>
<feature type="region of interest" description="Disordered" evidence="1">
    <location>
        <begin position="171"/>
        <end position="214"/>
    </location>
</feature>
<evidence type="ECO:0000313" key="2">
    <source>
        <dbReference type="EMBL" id="VAI89753.1"/>
    </source>
</evidence>
<evidence type="ECO:0000256" key="1">
    <source>
        <dbReference type="SAM" id="MobiDB-lite"/>
    </source>
</evidence>
<proteinExistence type="predicted"/>
<evidence type="ECO:0000313" key="3">
    <source>
        <dbReference type="Proteomes" id="UP000324705"/>
    </source>
</evidence>
<dbReference type="Proteomes" id="UP000324705">
    <property type="component" value="Chromosome 7B"/>
</dbReference>
<feature type="region of interest" description="Disordered" evidence="1">
    <location>
        <begin position="124"/>
        <end position="150"/>
    </location>
</feature>
<dbReference type="AlphaFoldDB" id="A0A9R1A4W6"/>
<dbReference type="Gramene" id="TRITD7Bv1G150990.1">
    <property type="protein sequence ID" value="TRITD7Bv1G150990.1"/>
    <property type="gene ID" value="TRITD7Bv1G150990"/>
</dbReference>
<feature type="compositionally biased region" description="Basic residues" evidence="1">
    <location>
        <begin position="124"/>
        <end position="136"/>
    </location>
</feature>
<protein>
    <submittedName>
        <fullName evidence="2">Uncharacterized protein</fullName>
    </submittedName>
</protein>
<organism evidence="2 3">
    <name type="scientific">Triticum turgidum subsp. durum</name>
    <name type="common">Durum wheat</name>
    <name type="synonym">Triticum durum</name>
    <dbReference type="NCBI Taxonomy" id="4567"/>
    <lineage>
        <taxon>Eukaryota</taxon>
        <taxon>Viridiplantae</taxon>
        <taxon>Streptophyta</taxon>
        <taxon>Embryophyta</taxon>
        <taxon>Tracheophyta</taxon>
        <taxon>Spermatophyta</taxon>
        <taxon>Magnoliopsida</taxon>
        <taxon>Liliopsida</taxon>
        <taxon>Poales</taxon>
        <taxon>Poaceae</taxon>
        <taxon>BOP clade</taxon>
        <taxon>Pooideae</taxon>
        <taxon>Triticodae</taxon>
        <taxon>Triticeae</taxon>
        <taxon>Triticinae</taxon>
        <taxon>Triticum</taxon>
    </lineage>
</organism>
<feature type="compositionally biased region" description="Basic and acidic residues" evidence="1">
    <location>
        <begin position="177"/>
        <end position="188"/>
    </location>
</feature>
<dbReference type="EMBL" id="LT934124">
    <property type="protein sequence ID" value="VAI89753.1"/>
    <property type="molecule type" value="Genomic_DNA"/>
</dbReference>
<name>A0A9R1A4W6_TRITD</name>
<sequence length="214" mass="24170">MNFIIRIRLHIKKHFSYPYLSEEQHRIGLHRFQHVHLHRKKVTEEEHEHMKLNCRSVDAILDQFNLASTFGATSKRHKTYIHHITIGNQANKKARNPEQIGGSSSPLILILISAVQTMEIKQKRQKINPPKHHQKSKISMAASGATKGPNVRRQAAERSIGIGAATAMAASCASEDASARKPEAERRVRGGQCEEDQEQVCVQADSAERGWPHR</sequence>